<keyword evidence="2" id="KW-0812">Transmembrane</keyword>
<organism evidence="3 4">
    <name type="scientific">Durusdinium trenchii</name>
    <dbReference type="NCBI Taxonomy" id="1381693"/>
    <lineage>
        <taxon>Eukaryota</taxon>
        <taxon>Sar</taxon>
        <taxon>Alveolata</taxon>
        <taxon>Dinophyceae</taxon>
        <taxon>Suessiales</taxon>
        <taxon>Symbiodiniaceae</taxon>
        <taxon>Durusdinium</taxon>
    </lineage>
</organism>
<gene>
    <name evidence="3" type="ORF">SCF082_LOCUS28002</name>
</gene>
<proteinExistence type="predicted"/>
<feature type="transmembrane region" description="Helical" evidence="2">
    <location>
        <begin position="157"/>
        <end position="182"/>
    </location>
</feature>
<evidence type="ECO:0000256" key="1">
    <source>
        <dbReference type="SAM" id="MobiDB-lite"/>
    </source>
</evidence>
<reference evidence="3 4" key="1">
    <citation type="submission" date="2024-02" db="EMBL/GenBank/DDBJ databases">
        <authorList>
            <person name="Chen Y."/>
            <person name="Shah S."/>
            <person name="Dougan E. K."/>
            <person name="Thang M."/>
            <person name="Chan C."/>
        </authorList>
    </citation>
    <scope>NUCLEOTIDE SEQUENCE [LARGE SCALE GENOMIC DNA]</scope>
</reference>
<accession>A0ABP0MHC8</accession>
<evidence type="ECO:0000256" key="2">
    <source>
        <dbReference type="SAM" id="Phobius"/>
    </source>
</evidence>
<keyword evidence="2" id="KW-1133">Transmembrane helix</keyword>
<feature type="transmembrane region" description="Helical" evidence="2">
    <location>
        <begin position="413"/>
        <end position="435"/>
    </location>
</feature>
<keyword evidence="4" id="KW-1185">Reference proteome</keyword>
<keyword evidence="2" id="KW-0472">Membrane</keyword>
<evidence type="ECO:0008006" key="5">
    <source>
        <dbReference type="Google" id="ProtNLM"/>
    </source>
</evidence>
<dbReference type="Proteomes" id="UP001642464">
    <property type="component" value="Unassembled WGS sequence"/>
</dbReference>
<comment type="caution">
    <text evidence="3">The sequence shown here is derived from an EMBL/GenBank/DDBJ whole genome shotgun (WGS) entry which is preliminary data.</text>
</comment>
<protein>
    <recommendedName>
        <fullName evidence="5">C-type lectin domain-containing protein</fullName>
    </recommendedName>
</protein>
<evidence type="ECO:0000313" key="4">
    <source>
        <dbReference type="Proteomes" id="UP001642464"/>
    </source>
</evidence>
<feature type="region of interest" description="Disordered" evidence="1">
    <location>
        <begin position="86"/>
        <end position="118"/>
    </location>
</feature>
<feature type="transmembrane region" description="Helical" evidence="2">
    <location>
        <begin position="249"/>
        <end position="269"/>
    </location>
</feature>
<sequence length="745" mass="83298">MVCCAEEGDAENVMVHPVRSTDSTSSQRMEEILSQLNALAARVEMLERRAEGEPVSMLGGMKEVETIKGMDLNIQPISSMAPMKTQGSTEFETDTSVASDITSQRSPQRRTLTQDLSRAGTSLSEVGRGRSSQLLYESFWDATVVLGMGDLGMATTFLVTIGIMVSVCAQSLFCWVVFAAFLSPDAKYDPAFLTDWRLLVGHGVKGYDANSGSSLISRACRGKPFDREWWADALLNEIDDYLTPLLSDMMTVGFVLSSMAVAIWLAYIAKELQRVGCLMANVARIPRGASFISNEASGGRNSSFHRSASASSLDTLSSGNTRLVRTFRTITLRRTSVLLFVFTIRATLAVLLGFCGALWLCRTRDIENIIQNGVSLVFVLEIDELFFELFAPRHASRFITSIARVETQARKPWVENAFSVLQFAAFFVVVALFVIEEVYENNLSAQRVRDTMCKGNQDFIIESHATVGPIFLTDTIPFVDGNLDNKMLPGMKPLLREVAENYNPAEAKDWMWRTTMEGRGEVAVKHTPTVNDFNAWLSMDQFQVADHSTYGFGNWFGNTCFDQGRDFWEGDWLWSTAMALTGATDCPSAEAFCGRKEFPLVRMLCPQTCRCTSADSGQFLSNGCRLGCRDEASFMNSSCHDIRVNEPERKEAWDYYWSLFYSNNKGHWQEDHELMVFAKNGSMGDCEIITREAWMINEFCFHFHNAWVARRPLTAFCPETCGCLQEERPVSPISTSLGPWCPSTC</sequence>
<evidence type="ECO:0000313" key="3">
    <source>
        <dbReference type="EMBL" id="CAK9050877.1"/>
    </source>
</evidence>
<dbReference type="EMBL" id="CAXAMM010021946">
    <property type="protein sequence ID" value="CAK9050877.1"/>
    <property type="molecule type" value="Genomic_DNA"/>
</dbReference>
<feature type="transmembrane region" description="Helical" evidence="2">
    <location>
        <begin position="372"/>
        <end position="392"/>
    </location>
</feature>
<feature type="transmembrane region" description="Helical" evidence="2">
    <location>
        <begin position="337"/>
        <end position="360"/>
    </location>
</feature>
<name>A0ABP0MHC8_9DINO</name>